<accession>A0A7C2K3D5</accession>
<protein>
    <submittedName>
        <fullName evidence="4">NADH:flavin oxidoreductase</fullName>
    </submittedName>
</protein>
<organism evidence="4">
    <name type="scientific">Schlesneria paludicola</name>
    <dbReference type="NCBI Taxonomy" id="360056"/>
    <lineage>
        <taxon>Bacteria</taxon>
        <taxon>Pseudomonadati</taxon>
        <taxon>Planctomycetota</taxon>
        <taxon>Planctomycetia</taxon>
        <taxon>Planctomycetales</taxon>
        <taxon>Planctomycetaceae</taxon>
        <taxon>Schlesneria</taxon>
    </lineage>
</organism>
<evidence type="ECO:0000256" key="2">
    <source>
        <dbReference type="ARBA" id="ARBA00023002"/>
    </source>
</evidence>
<dbReference type="Gene3D" id="3.20.20.70">
    <property type="entry name" value="Aldolase class I"/>
    <property type="match status" value="1"/>
</dbReference>
<gene>
    <name evidence="4" type="ORF">ENQ76_16735</name>
</gene>
<dbReference type="AlphaFoldDB" id="A0A7C2K3D5"/>
<dbReference type="InterPro" id="IPR001155">
    <property type="entry name" value="OxRdtase_FMN_N"/>
</dbReference>
<evidence type="ECO:0000313" key="4">
    <source>
        <dbReference type="EMBL" id="HEN17107.1"/>
    </source>
</evidence>
<dbReference type="PANTHER" id="PTHR43656:SF2">
    <property type="entry name" value="BINDING OXIDOREDUCTASE, PUTATIVE (AFU_ORTHOLOGUE AFUA_2G08260)-RELATED"/>
    <property type="match status" value="1"/>
</dbReference>
<evidence type="ECO:0000259" key="3">
    <source>
        <dbReference type="Pfam" id="PF00724"/>
    </source>
</evidence>
<keyword evidence="2" id="KW-0560">Oxidoreductase</keyword>
<keyword evidence="1" id="KW-0285">Flavoprotein</keyword>
<dbReference type="InterPro" id="IPR013785">
    <property type="entry name" value="Aldolase_TIM"/>
</dbReference>
<dbReference type="SUPFAM" id="SSF51395">
    <property type="entry name" value="FMN-linked oxidoreductases"/>
    <property type="match status" value="1"/>
</dbReference>
<evidence type="ECO:0000256" key="1">
    <source>
        <dbReference type="ARBA" id="ARBA00022630"/>
    </source>
</evidence>
<feature type="domain" description="NADH:flavin oxidoreductase/NADH oxidase N-terminal" evidence="3">
    <location>
        <begin position="33"/>
        <end position="264"/>
    </location>
</feature>
<proteinExistence type="predicted"/>
<dbReference type="InterPro" id="IPR051799">
    <property type="entry name" value="NADH_flavin_oxidoreductase"/>
</dbReference>
<sequence length="483" mass="53371">MARYFKFKTAEDLQAEAARLGQQLDLSHDLSPLFQPIRVGSRTVGNRLCVQPMEGCDGTLDGAPDELTYRRYMRFGSGGAKLLWGEATAIADSGRMNSRQLWLHDGTAASIEQMLAKCRTAHRDACGSDGDLLLGLQLTHSGRYSCRGPKLATRCPLLDPLTKDLKTGQSIAADYPILTDGELEQIADQYVAAARLAAKIGCDFIDLKQCHRYLLSELLGAKNRPGKYGGSLENRTRFVRDLIGRLRNELPQLIIATRMNCYDGIPFRRSDAKPGFNIGTPVPHELPIETAFGVDPSDYRRVDLTEPLQVVRWLRDWGVQLINVSMGNPYANPHVVRPAEFPPIDGYDAPEHPLLGVLRHFSVAARIQQEVPDVPVVGSGYTWLQEYFPAAAAANVASGRCAFAGLGRGTLSQPDFAKHLQESGELNRKTVCRTFSYCTNLMRTKTHPLGQYPTGCPPFDKEVYGPIWKEVEAQIAARQDAGQ</sequence>
<reference evidence="4" key="1">
    <citation type="journal article" date="2020" name="mSystems">
        <title>Genome- and Community-Level Interaction Insights into Carbon Utilization and Element Cycling Functions of Hydrothermarchaeota in Hydrothermal Sediment.</title>
        <authorList>
            <person name="Zhou Z."/>
            <person name="Liu Y."/>
            <person name="Xu W."/>
            <person name="Pan J."/>
            <person name="Luo Z.H."/>
            <person name="Li M."/>
        </authorList>
    </citation>
    <scope>NUCLEOTIDE SEQUENCE [LARGE SCALE GENOMIC DNA]</scope>
    <source>
        <strain evidence="4">SpSt-339</strain>
    </source>
</reference>
<dbReference type="GO" id="GO:0010181">
    <property type="term" value="F:FMN binding"/>
    <property type="evidence" value="ECO:0007669"/>
    <property type="project" value="InterPro"/>
</dbReference>
<dbReference type="Pfam" id="PF00724">
    <property type="entry name" value="Oxidored_FMN"/>
    <property type="match status" value="1"/>
</dbReference>
<dbReference type="GO" id="GO:0016491">
    <property type="term" value="F:oxidoreductase activity"/>
    <property type="evidence" value="ECO:0007669"/>
    <property type="project" value="UniProtKB-KW"/>
</dbReference>
<name>A0A7C2K3D5_9PLAN</name>
<comment type="caution">
    <text evidence="4">The sequence shown here is derived from an EMBL/GenBank/DDBJ whole genome shotgun (WGS) entry which is preliminary data.</text>
</comment>
<dbReference type="EMBL" id="DSOK01000459">
    <property type="protein sequence ID" value="HEN17107.1"/>
    <property type="molecule type" value="Genomic_DNA"/>
</dbReference>
<dbReference type="PANTHER" id="PTHR43656">
    <property type="entry name" value="BINDING OXIDOREDUCTASE, PUTATIVE (AFU_ORTHOLOGUE AFUA_2G08260)-RELATED"/>
    <property type="match status" value="1"/>
</dbReference>